<accession>A0A0F9T565</accession>
<comment type="caution">
    <text evidence="1">The sequence shown here is derived from an EMBL/GenBank/DDBJ whole genome shotgun (WGS) entry which is preliminary data.</text>
</comment>
<name>A0A0F9T565_9ZZZZ</name>
<proteinExistence type="predicted"/>
<evidence type="ECO:0008006" key="2">
    <source>
        <dbReference type="Google" id="ProtNLM"/>
    </source>
</evidence>
<protein>
    <recommendedName>
        <fullName evidence="2">ArnR1-like winged helix-turn-helix domain-containing protein</fullName>
    </recommendedName>
</protein>
<sequence length="96" mass="11314">MNLLNKTGFYSTLRLLSSIPERGKITLKLFYVKFREDSYYNAFFRVKRALLDAKLIKITGRGLGRKICITLRGERVWSLMELVFKAIEGEVFYIER</sequence>
<organism evidence="1">
    <name type="scientific">marine sediment metagenome</name>
    <dbReference type="NCBI Taxonomy" id="412755"/>
    <lineage>
        <taxon>unclassified sequences</taxon>
        <taxon>metagenomes</taxon>
        <taxon>ecological metagenomes</taxon>
    </lineage>
</organism>
<gene>
    <name evidence="1" type="ORF">LCGC14_0371820</name>
</gene>
<evidence type="ECO:0000313" key="1">
    <source>
        <dbReference type="EMBL" id="KKN76330.1"/>
    </source>
</evidence>
<reference evidence="1" key="1">
    <citation type="journal article" date="2015" name="Nature">
        <title>Complex archaea that bridge the gap between prokaryotes and eukaryotes.</title>
        <authorList>
            <person name="Spang A."/>
            <person name="Saw J.H."/>
            <person name="Jorgensen S.L."/>
            <person name="Zaremba-Niedzwiedzka K."/>
            <person name="Martijn J."/>
            <person name="Lind A.E."/>
            <person name="van Eijk R."/>
            <person name="Schleper C."/>
            <person name="Guy L."/>
            <person name="Ettema T.J."/>
        </authorList>
    </citation>
    <scope>NUCLEOTIDE SEQUENCE</scope>
</reference>
<dbReference type="EMBL" id="LAZR01000297">
    <property type="protein sequence ID" value="KKN76330.1"/>
    <property type="molecule type" value="Genomic_DNA"/>
</dbReference>
<dbReference type="AlphaFoldDB" id="A0A0F9T565"/>